<dbReference type="EMBL" id="LWDF02002279">
    <property type="protein sequence ID" value="KAE8236321.1"/>
    <property type="molecule type" value="Genomic_DNA"/>
</dbReference>
<protein>
    <submittedName>
        <fullName evidence="1">Uncharacterized protein</fullName>
    </submittedName>
</protein>
<reference evidence="1" key="1">
    <citation type="submission" date="2016-04" db="EMBL/GenBank/DDBJ databases">
        <authorList>
            <person name="Nguyen H.D."/>
            <person name="Samba Siva P."/>
            <person name="Cullis J."/>
            <person name="Levesque C.A."/>
            <person name="Hambleton S."/>
        </authorList>
    </citation>
    <scope>NUCLEOTIDE SEQUENCE</scope>
    <source>
        <strain evidence="1">DAOMC 236416</strain>
    </source>
</reference>
<gene>
    <name evidence="1" type="ORF">A4X13_0g9187</name>
</gene>
<organism evidence="1 2">
    <name type="scientific">Tilletia indica</name>
    <dbReference type="NCBI Taxonomy" id="43049"/>
    <lineage>
        <taxon>Eukaryota</taxon>
        <taxon>Fungi</taxon>
        <taxon>Dikarya</taxon>
        <taxon>Basidiomycota</taxon>
        <taxon>Ustilaginomycotina</taxon>
        <taxon>Exobasidiomycetes</taxon>
        <taxon>Tilletiales</taxon>
        <taxon>Tilletiaceae</taxon>
        <taxon>Tilletia</taxon>
    </lineage>
</organism>
<dbReference type="Proteomes" id="UP000077521">
    <property type="component" value="Unassembled WGS sequence"/>
</dbReference>
<name>A0A8T8SB84_9BASI</name>
<proteinExistence type="predicted"/>
<accession>A0A8T8SB84</accession>
<evidence type="ECO:0000313" key="2">
    <source>
        <dbReference type="Proteomes" id="UP000077521"/>
    </source>
</evidence>
<reference evidence="1" key="2">
    <citation type="journal article" date="2019" name="IMA Fungus">
        <title>Genome sequencing and comparison of five Tilletia species to identify candidate genes for the detection of regulated species infecting wheat.</title>
        <authorList>
            <person name="Nguyen H.D.T."/>
            <person name="Sultana T."/>
            <person name="Kesanakurti P."/>
            <person name="Hambleton S."/>
        </authorList>
    </citation>
    <scope>NUCLEOTIDE SEQUENCE</scope>
    <source>
        <strain evidence="1">DAOMC 236416</strain>
    </source>
</reference>
<dbReference type="AlphaFoldDB" id="A0A8T8SB84"/>
<evidence type="ECO:0000313" key="1">
    <source>
        <dbReference type="EMBL" id="KAE8236321.1"/>
    </source>
</evidence>
<comment type="caution">
    <text evidence="1">The sequence shown here is derived from an EMBL/GenBank/DDBJ whole genome shotgun (WGS) entry which is preliminary data.</text>
</comment>
<sequence length="72" mass="8250">MRSRHGQVSRPLSTRLARQDPRLKSFQAYLLPIFKNFLQDCENEMKVGSASSSSPKSRTIYHRILVSQCPAE</sequence>
<keyword evidence="2" id="KW-1185">Reference proteome</keyword>